<comment type="caution">
    <text evidence="6">Lacks conserved residue(s) required for the propagation of feature annotation.</text>
</comment>
<dbReference type="InterPro" id="IPR035966">
    <property type="entry name" value="PKF_sf"/>
</dbReference>
<dbReference type="HAMAP" id="MF_01978">
    <property type="entry name" value="Phosphofructokinase_II_B2"/>
    <property type="match status" value="1"/>
</dbReference>
<comment type="subcellular location">
    <subcellularLocation>
        <location evidence="6">Cytoplasm</location>
    </subcellularLocation>
</comment>
<reference evidence="8 9" key="1">
    <citation type="submission" date="2024-09" db="EMBL/GenBank/DDBJ databases">
        <authorList>
            <person name="Sun Q."/>
            <person name="Mori K."/>
        </authorList>
    </citation>
    <scope>NUCLEOTIDE SEQUENCE [LARGE SCALE GENOMIC DNA]</scope>
    <source>
        <strain evidence="8 9">JCM 11201</strain>
    </source>
</reference>
<feature type="binding site" evidence="6">
    <location>
        <position position="239"/>
    </location>
    <ligand>
        <name>substrate</name>
    </ligand>
</feature>
<comment type="catalytic activity">
    <reaction evidence="6">
        <text>beta-D-fructose 6-phosphate + diphosphate = beta-D-fructose 1,6-bisphosphate + phosphate + H(+)</text>
        <dbReference type="Rhea" id="RHEA:13613"/>
        <dbReference type="ChEBI" id="CHEBI:15378"/>
        <dbReference type="ChEBI" id="CHEBI:32966"/>
        <dbReference type="ChEBI" id="CHEBI:33019"/>
        <dbReference type="ChEBI" id="CHEBI:43474"/>
        <dbReference type="ChEBI" id="CHEBI:57634"/>
        <dbReference type="EC" id="2.7.1.90"/>
    </reaction>
</comment>
<comment type="caution">
    <text evidence="8">The sequence shown here is derived from an EMBL/GenBank/DDBJ whole genome shotgun (WGS) entry which is preliminary data.</text>
</comment>
<keyword evidence="6" id="KW-0324">Glycolysis</keyword>
<evidence type="ECO:0000313" key="8">
    <source>
        <dbReference type="EMBL" id="MFB9760839.1"/>
    </source>
</evidence>
<dbReference type="InterPro" id="IPR000023">
    <property type="entry name" value="Phosphofructokinase_dom"/>
</dbReference>
<dbReference type="RefSeq" id="WP_379951116.1">
    <property type="nucleotide sequence ID" value="NZ_JBHMAF010000171.1"/>
</dbReference>
<sequence>MNGHCLIVQSGGPTAVINNSLIGIVDEALKSSFSGKIYGATGGLHGLLNGCFVDLHHLSTEERYRLRWTPGAALGSWRYKLTLSDIEKIVEILKKKDIRYLFLIGGNGSMNVAQMIHEQAKRIRYELRVIGVPKSIDNDLMGTDHTPGFGSAAKFLATCMLDIKIDMKSYMASNRITILETMGRHAGWLAGACSLVEGVEDSCEHLIYIPEVPFDMNSFLEKIRVLNAEKKSAVVVVSEGIRDSKNQAISRNGLAHDIMGRLQLGGVSSYLTEVIEEELGISARYIVPSTWQRSSMLFASKTDVREAYQVGQKAWGFAMSHHSGVMVGLRRNQNSEKYKVSYETVLLEEAAGTERFVPKEWYDQEKCSMSTEFKEYVRPIIQGEMLLPTQDGLPAYAHVI</sequence>
<dbReference type="Gene3D" id="3.40.50.450">
    <property type="match status" value="1"/>
</dbReference>
<dbReference type="NCBIfam" id="NF010675">
    <property type="entry name" value="PRK14072.1"/>
    <property type="match status" value="1"/>
</dbReference>
<comment type="activity regulation">
    <text evidence="6">Non-allosteric.</text>
</comment>
<keyword evidence="5 6" id="KW-0460">Magnesium</keyword>
<dbReference type="PIRSF" id="PIRSF036483">
    <property type="entry name" value="PFK_XF0274"/>
    <property type="match status" value="1"/>
</dbReference>
<protein>
    <recommendedName>
        <fullName evidence="6">Pyrophosphate--fructose 6-phosphate 1-phosphotransferase</fullName>
        <ecNumber evidence="6">2.7.1.90</ecNumber>
    </recommendedName>
    <alternativeName>
        <fullName evidence="6">6-phosphofructokinase, pyrophosphate dependent</fullName>
    </alternativeName>
    <alternativeName>
        <fullName evidence="6">PPi-dependent phosphofructokinase</fullName>
        <shortName evidence="6">PPi-PFK</shortName>
    </alternativeName>
    <alternativeName>
        <fullName evidence="6">Pyrophosphate-dependent 6-phosphofructose-1-kinase</fullName>
    </alternativeName>
</protein>
<dbReference type="InterPro" id="IPR011404">
    <property type="entry name" value="PPi-PFK"/>
</dbReference>
<evidence type="ECO:0000256" key="4">
    <source>
        <dbReference type="ARBA" id="ARBA00022777"/>
    </source>
</evidence>
<dbReference type="Proteomes" id="UP001589609">
    <property type="component" value="Unassembled WGS sequence"/>
</dbReference>
<evidence type="ECO:0000259" key="7">
    <source>
        <dbReference type="Pfam" id="PF00365"/>
    </source>
</evidence>
<comment type="subunit">
    <text evidence="6">Homodimer.</text>
</comment>
<dbReference type="SUPFAM" id="SSF53784">
    <property type="entry name" value="Phosphofructokinase"/>
    <property type="match status" value="1"/>
</dbReference>
<keyword evidence="9" id="KW-1185">Reference proteome</keyword>
<dbReference type="EC" id="2.7.1.90" evidence="6"/>
<evidence type="ECO:0000256" key="5">
    <source>
        <dbReference type="ARBA" id="ARBA00022842"/>
    </source>
</evidence>
<dbReference type="Gene3D" id="3.40.50.460">
    <property type="entry name" value="Phosphofructokinase domain"/>
    <property type="match status" value="1"/>
</dbReference>
<feature type="binding site" evidence="6">
    <location>
        <begin position="182"/>
        <end position="184"/>
    </location>
    <ligand>
        <name>substrate</name>
    </ligand>
</feature>
<feature type="site" description="Important for catalytic activity; stabilizes the transition state when the phosphoryl donor is PPi" evidence="6">
    <location>
        <position position="134"/>
    </location>
</feature>
<keyword evidence="4 6" id="KW-0418">Kinase</keyword>
<proteinExistence type="inferred from homology"/>
<keyword evidence="3 6" id="KW-0479">Metal-binding</keyword>
<evidence type="ECO:0000256" key="3">
    <source>
        <dbReference type="ARBA" id="ARBA00022723"/>
    </source>
</evidence>
<evidence type="ECO:0000256" key="1">
    <source>
        <dbReference type="ARBA" id="ARBA00001946"/>
    </source>
</evidence>
<keyword evidence="6" id="KW-0963">Cytoplasm</keyword>
<comment type="cofactor">
    <cofactor evidence="1 6">
        <name>Mg(2+)</name>
        <dbReference type="ChEBI" id="CHEBI:18420"/>
    </cofactor>
</comment>
<dbReference type="EMBL" id="JBHMAF010000171">
    <property type="protein sequence ID" value="MFB9760839.1"/>
    <property type="molecule type" value="Genomic_DNA"/>
</dbReference>
<accession>A0ABV5WJT0</accession>
<organism evidence="8 9">
    <name type="scientific">Ectobacillus funiculus</name>
    <dbReference type="NCBI Taxonomy" id="137993"/>
    <lineage>
        <taxon>Bacteria</taxon>
        <taxon>Bacillati</taxon>
        <taxon>Bacillota</taxon>
        <taxon>Bacilli</taxon>
        <taxon>Bacillales</taxon>
        <taxon>Bacillaceae</taxon>
        <taxon>Ectobacillus</taxon>
    </lineage>
</organism>
<feature type="domain" description="Phosphofructokinase" evidence="7">
    <location>
        <begin position="6"/>
        <end position="314"/>
    </location>
</feature>
<dbReference type="Pfam" id="PF00365">
    <property type="entry name" value="PFK"/>
    <property type="match status" value="1"/>
</dbReference>
<comment type="function">
    <text evidence="6">Catalyzes the phosphorylation of D-fructose 6-phosphate, the first committing step of glycolysis. Uses inorganic phosphate (PPi) as phosphoryl donor instead of ATP like common ATP-dependent phosphofructokinases (ATP-PFKs), which renders the reaction reversible, and can thus function both in glycolysis and gluconeogenesis. Consistently, PPi-PFK can replace the enzymes of both the forward (ATP-PFK) and reverse (fructose-bisphosphatase (FBPase)) reactions.</text>
</comment>
<comment type="pathway">
    <text evidence="6">Carbohydrate degradation; glycolysis; D-glyceraldehyde 3-phosphate and glycerone phosphate from D-glucose: step 3/4.</text>
</comment>
<dbReference type="InterPro" id="IPR022953">
    <property type="entry name" value="ATP_PFK"/>
</dbReference>
<evidence type="ECO:0000313" key="9">
    <source>
        <dbReference type="Proteomes" id="UP001589609"/>
    </source>
</evidence>
<feature type="active site" description="Proton acceptor" evidence="6">
    <location>
        <position position="137"/>
    </location>
</feature>
<feature type="binding site" evidence="6">
    <location>
        <position position="12"/>
    </location>
    <ligand>
        <name>diphosphate</name>
        <dbReference type="ChEBI" id="CHEBI:33019"/>
    </ligand>
</feature>
<evidence type="ECO:0000256" key="2">
    <source>
        <dbReference type="ARBA" id="ARBA00022679"/>
    </source>
</evidence>
<dbReference type="PANTHER" id="PTHR45770">
    <property type="entry name" value="ATP-DEPENDENT 6-PHOSPHOFRUCTOKINASE 1"/>
    <property type="match status" value="1"/>
</dbReference>
<dbReference type="InterPro" id="IPR050929">
    <property type="entry name" value="PFKA"/>
</dbReference>
<feature type="binding site" evidence="6">
    <location>
        <position position="107"/>
    </location>
    <ligand>
        <name>Mg(2+)</name>
        <dbReference type="ChEBI" id="CHEBI:18420"/>
        <note>catalytic</note>
    </ligand>
</feature>
<dbReference type="PRINTS" id="PR00476">
    <property type="entry name" value="PHFRCTKINASE"/>
</dbReference>
<evidence type="ECO:0000256" key="6">
    <source>
        <dbReference type="HAMAP-Rule" id="MF_01978"/>
    </source>
</evidence>
<gene>
    <name evidence="6" type="primary">pfp</name>
    <name evidence="8" type="ORF">ACFFMS_21430</name>
</gene>
<keyword evidence="2 6" id="KW-0808">Transferase</keyword>
<name>A0ABV5WJT0_9BACI</name>
<comment type="similarity">
    <text evidence="6">Belongs to the phosphofructokinase type A (PFKA) family. PPi-dependent PFK group II subfamily. Clade 'B2' sub-subfamily.</text>
</comment>